<dbReference type="PANTHER" id="PTHR43798:SF5">
    <property type="entry name" value="MONOACYLGLYCEROL LIPASE ABHD6"/>
    <property type="match status" value="1"/>
</dbReference>
<evidence type="ECO:0000259" key="1">
    <source>
        <dbReference type="Pfam" id="PF12697"/>
    </source>
</evidence>
<dbReference type="InterPro" id="IPR050266">
    <property type="entry name" value="AB_hydrolase_sf"/>
</dbReference>
<dbReference type="Pfam" id="PF12697">
    <property type="entry name" value="Abhydrolase_6"/>
    <property type="match status" value="1"/>
</dbReference>
<dbReference type="GO" id="GO:0016787">
    <property type="term" value="F:hydrolase activity"/>
    <property type="evidence" value="ECO:0007669"/>
    <property type="project" value="UniProtKB-KW"/>
</dbReference>
<name>A0ABV7A1G1_9PROT</name>
<accession>A0ABV7A1G1</accession>
<dbReference type="PANTHER" id="PTHR43798">
    <property type="entry name" value="MONOACYLGLYCEROL LIPASE"/>
    <property type="match status" value="1"/>
</dbReference>
<dbReference type="RefSeq" id="WP_343165285.1">
    <property type="nucleotide sequence ID" value="NZ_JBHRSV010000031.1"/>
</dbReference>
<evidence type="ECO:0000313" key="2">
    <source>
        <dbReference type="EMBL" id="MFC2927443.1"/>
    </source>
</evidence>
<keyword evidence="2" id="KW-0378">Hydrolase</keyword>
<dbReference type="EMBL" id="JBHRSV010000031">
    <property type="protein sequence ID" value="MFC2927443.1"/>
    <property type="molecule type" value="Genomic_DNA"/>
</dbReference>
<organism evidence="2 3">
    <name type="scientific">Hyphobacterium vulgare</name>
    <dbReference type="NCBI Taxonomy" id="1736751"/>
    <lineage>
        <taxon>Bacteria</taxon>
        <taxon>Pseudomonadati</taxon>
        <taxon>Pseudomonadota</taxon>
        <taxon>Alphaproteobacteria</taxon>
        <taxon>Maricaulales</taxon>
        <taxon>Maricaulaceae</taxon>
        <taxon>Hyphobacterium</taxon>
    </lineage>
</organism>
<dbReference type="Gene3D" id="3.40.50.1820">
    <property type="entry name" value="alpha/beta hydrolase"/>
    <property type="match status" value="1"/>
</dbReference>
<dbReference type="SUPFAM" id="SSF53474">
    <property type="entry name" value="alpha/beta-Hydrolases"/>
    <property type="match status" value="1"/>
</dbReference>
<sequence length="307" mass="33138">MRLIWIIVALLVVAAGAAVFFLTRPAPEAGPAIDSPYWSETDQLVDVGGRQVRVRITGPRTAQPIVLVHGFSVSLESWDAWAEGLESDYRVIRMDLPGHGLTGPDPEARYTVQDTADFIGEMMDAMDIDHAVIGGNSLGGLAAWRFAADHPERVDALVLVSPGGYSINGVTEEPVAVPLPVAMYLRGAPEGLVRAGTANLYGDASRMDPSVPERITALMAGNGDAFVERLEVFTLPEPTADLERISVPTLILHGRMDRMIPVDHSEAMAETIPGARLITYDDLGHVAHEEDPGRTLADVRSFLDEVL</sequence>
<evidence type="ECO:0000313" key="3">
    <source>
        <dbReference type="Proteomes" id="UP001595379"/>
    </source>
</evidence>
<dbReference type="InterPro" id="IPR029058">
    <property type="entry name" value="AB_hydrolase_fold"/>
</dbReference>
<reference evidence="3" key="1">
    <citation type="journal article" date="2019" name="Int. J. Syst. Evol. Microbiol.">
        <title>The Global Catalogue of Microorganisms (GCM) 10K type strain sequencing project: providing services to taxonomists for standard genome sequencing and annotation.</title>
        <authorList>
            <consortium name="The Broad Institute Genomics Platform"/>
            <consortium name="The Broad Institute Genome Sequencing Center for Infectious Disease"/>
            <person name="Wu L."/>
            <person name="Ma J."/>
        </authorList>
    </citation>
    <scope>NUCLEOTIDE SEQUENCE [LARGE SCALE GENOMIC DNA]</scope>
    <source>
        <strain evidence="3">KCTC 52487</strain>
    </source>
</reference>
<dbReference type="InterPro" id="IPR000073">
    <property type="entry name" value="AB_hydrolase_1"/>
</dbReference>
<comment type="caution">
    <text evidence="2">The sequence shown here is derived from an EMBL/GenBank/DDBJ whole genome shotgun (WGS) entry which is preliminary data.</text>
</comment>
<dbReference type="Proteomes" id="UP001595379">
    <property type="component" value="Unassembled WGS sequence"/>
</dbReference>
<feature type="domain" description="AB hydrolase-1" evidence="1">
    <location>
        <begin position="65"/>
        <end position="298"/>
    </location>
</feature>
<proteinExistence type="predicted"/>
<dbReference type="PRINTS" id="PR00111">
    <property type="entry name" value="ABHYDROLASE"/>
</dbReference>
<keyword evidence="3" id="KW-1185">Reference proteome</keyword>
<gene>
    <name evidence="2" type="ORF">ACFOOR_15150</name>
</gene>
<protein>
    <submittedName>
        <fullName evidence="2">Alpha/beta fold hydrolase</fullName>
    </submittedName>
</protein>